<evidence type="ECO:0000256" key="1">
    <source>
        <dbReference type="ARBA" id="ARBA00000085"/>
    </source>
</evidence>
<evidence type="ECO:0000259" key="8">
    <source>
        <dbReference type="PROSITE" id="PS50113"/>
    </source>
</evidence>
<keyword evidence="6" id="KW-0175">Coiled coil</keyword>
<dbReference type="InterPro" id="IPR004358">
    <property type="entry name" value="Sig_transdc_His_kin-like_C"/>
</dbReference>
<evidence type="ECO:0000313" key="10">
    <source>
        <dbReference type="Proteomes" id="UP001059209"/>
    </source>
</evidence>
<proteinExistence type="predicted"/>
<dbReference type="PROSITE" id="PS50113">
    <property type="entry name" value="PAC"/>
    <property type="match status" value="1"/>
</dbReference>
<evidence type="ECO:0000256" key="4">
    <source>
        <dbReference type="ARBA" id="ARBA00022679"/>
    </source>
</evidence>
<evidence type="ECO:0000256" key="5">
    <source>
        <dbReference type="ARBA" id="ARBA00022777"/>
    </source>
</evidence>
<reference evidence="9" key="1">
    <citation type="submission" date="2022-09" db="EMBL/GenBank/DDBJ databases">
        <title>Maribacter litopenaei sp. nov., isolated from the intestinal tract of the Pacific White Shrimp, Litopenaeus vannamei.</title>
        <authorList>
            <person name="Kim S.Y."/>
            <person name="Hwang C.Y."/>
        </authorList>
    </citation>
    <scope>NUCLEOTIDE SEQUENCE</scope>
    <source>
        <strain evidence="9">HL-LV01</strain>
    </source>
</reference>
<feature type="domain" description="PAC" evidence="8">
    <location>
        <begin position="81"/>
        <end position="133"/>
    </location>
</feature>
<dbReference type="Gene3D" id="3.30.565.10">
    <property type="entry name" value="Histidine kinase-like ATPase, C-terminal domain"/>
    <property type="match status" value="1"/>
</dbReference>
<dbReference type="InterPro" id="IPR013656">
    <property type="entry name" value="PAS_4"/>
</dbReference>
<dbReference type="Gene3D" id="3.30.450.20">
    <property type="entry name" value="PAS domain"/>
    <property type="match status" value="1"/>
</dbReference>
<keyword evidence="4" id="KW-0808">Transferase</keyword>
<evidence type="ECO:0000256" key="3">
    <source>
        <dbReference type="ARBA" id="ARBA00022553"/>
    </source>
</evidence>
<dbReference type="InterPro" id="IPR005467">
    <property type="entry name" value="His_kinase_dom"/>
</dbReference>
<evidence type="ECO:0000259" key="7">
    <source>
        <dbReference type="PROSITE" id="PS50109"/>
    </source>
</evidence>
<evidence type="ECO:0000313" key="9">
    <source>
        <dbReference type="EMBL" id="UWX54102.1"/>
    </source>
</evidence>
<dbReference type="InterPro" id="IPR003594">
    <property type="entry name" value="HATPase_dom"/>
</dbReference>
<dbReference type="PANTHER" id="PTHR43304:SF1">
    <property type="entry name" value="PAC DOMAIN-CONTAINING PROTEIN"/>
    <property type="match status" value="1"/>
</dbReference>
<accession>A0ABY5Y4Z4</accession>
<dbReference type="PANTHER" id="PTHR43304">
    <property type="entry name" value="PHYTOCHROME-LIKE PROTEIN CPH1"/>
    <property type="match status" value="1"/>
</dbReference>
<dbReference type="SUPFAM" id="SSF55785">
    <property type="entry name" value="PYP-like sensor domain (PAS domain)"/>
    <property type="match status" value="1"/>
</dbReference>
<dbReference type="CDD" id="cd00130">
    <property type="entry name" value="PAS"/>
    <property type="match status" value="1"/>
</dbReference>
<dbReference type="PROSITE" id="PS50109">
    <property type="entry name" value="HIS_KIN"/>
    <property type="match status" value="1"/>
</dbReference>
<dbReference type="EC" id="2.7.13.3" evidence="2"/>
<dbReference type="EMBL" id="CP104205">
    <property type="protein sequence ID" value="UWX54102.1"/>
    <property type="molecule type" value="Genomic_DNA"/>
</dbReference>
<keyword evidence="5 9" id="KW-0418">Kinase</keyword>
<feature type="coiled-coil region" evidence="6">
    <location>
        <begin position="209"/>
        <end position="236"/>
    </location>
</feature>
<gene>
    <name evidence="9" type="ORF">NYZ99_13815</name>
</gene>
<dbReference type="Proteomes" id="UP001059209">
    <property type="component" value="Chromosome"/>
</dbReference>
<feature type="domain" description="Histidine kinase" evidence="7">
    <location>
        <begin position="151"/>
        <end position="364"/>
    </location>
</feature>
<dbReference type="GO" id="GO:0016301">
    <property type="term" value="F:kinase activity"/>
    <property type="evidence" value="ECO:0007669"/>
    <property type="project" value="UniProtKB-KW"/>
</dbReference>
<dbReference type="NCBIfam" id="TIGR00229">
    <property type="entry name" value="sensory_box"/>
    <property type="match status" value="1"/>
</dbReference>
<dbReference type="Pfam" id="PF02518">
    <property type="entry name" value="HATPase_c"/>
    <property type="match status" value="1"/>
</dbReference>
<name>A0ABY5Y4Z4_9FLAO</name>
<dbReference type="PRINTS" id="PR00344">
    <property type="entry name" value="BCTRLSENSOR"/>
</dbReference>
<dbReference type="InterPro" id="IPR036890">
    <property type="entry name" value="HATPase_C_sf"/>
</dbReference>
<sequence length="364" mass="41285">METKKNEKLLRTLIDNLPLNVYVKDINSKKILVNKAECEYLGAKSEAELTGKDNFDIYDHATARKFTEQDISVMTTLTSIIGEEVLSIDKNGRQTTFLTSKIPLVDEHGIANGLIGISLDITNIKQNEKELRNLIDVTSLQNKKLINFAHIVSHNLRSHTANFSMLLDFLQHEEDEEEKTKLLEMLNSASGNLLETIENLNEVVAINTNINVEKKVVNLYEKIKSVEQNLEKFVNENEAEIITNIPENETLKVIPQYLDSILINFITNAIKYKHPDRKSKLNISTTIEDGYTILSFQDNGLGIDLKKYGNKLFGMYKTFHSHENARGIGLYITKNQVEAMGGKIEVESKVGVGTTFKIYFNEKN</sequence>
<dbReference type="InterPro" id="IPR000700">
    <property type="entry name" value="PAS-assoc_C"/>
</dbReference>
<dbReference type="SUPFAM" id="SSF55874">
    <property type="entry name" value="ATPase domain of HSP90 chaperone/DNA topoisomerase II/histidine kinase"/>
    <property type="match status" value="1"/>
</dbReference>
<dbReference type="Pfam" id="PF08448">
    <property type="entry name" value="PAS_4"/>
    <property type="match status" value="1"/>
</dbReference>
<protein>
    <recommendedName>
        <fullName evidence="2">histidine kinase</fullName>
        <ecNumber evidence="2">2.7.13.3</ecNumber>
    </recommendedName>
</protein>
<evidence type="ECO:0000256" key="6">
    <source>
        <dbReference type="SAM" id="Coils"/>
    </source>
</evidence>
<dbReference type="InterPro" id="IPR052162">
    <property type="entry name" value="Sensor_kinase/Photoreceptor"/>
</dbReference>
<dbReference type="RefSeq" id="WP_260571742.1">
    <property type="nucleotide sequence ID" value="NZ_CP104205.1"/>
</dbReference>
<evidence type="ECO:0000256" key="2">
    <source>
        <dbReference type="ARBA" id="ARBA00012438"/>
    </source>
</evidence>
<comment type="catalytic activity">
    <reaction evidence="1">
        <text>ATP + protein L-histidine = ADP + protein N-phospho-L-histidine.</text>
        <dbReference type="EC" id="2.7.13.3"/>
    </reaction>
</comment>
<keyword evidence="3" id="KW-0597">Phosphoprotein</keyword>
<dbReference type="InterPro" id="IPR000014">
    <property type="entry name" value="PAS"/>
</dbReference>
<dbReference type="SMART" id="SM00387">
    <property type="entry name" value="HATPase_c"/>
    <property type="match status" value="1"/>
</dbReference>
<keyword evidence="10" id="KW-1185">Reference proteome</keyword>
<organism evidence="9 10">
    <name type="scientific">Maribacter litopenaei</name>
    <dbReference type="NCBI Taxonomy" id="2976127"/>
    <lineage>
        <taxon>Bacteria</taxon>
        <taxon>Pseudomonadati</taxon>
        <taxon>Bacteroidota</taxon>
        <taxon>Flavobacteriia</taxon>
        <taxon>Flavobacteriales</taxon>
        <taxon>Flavobacteriaceae</taxon>
        <taxon>Maribacter</taxon>
    </lineage>
</organism>
<dbReference type="InterPro" id="IPR035965">
    <property type="entry name" value="PAS-like_dom_sf"/>
</dbReference>